<name>M3UNI1_GORML</name>
<organism evidence="1 2">
    <name type="scientific">Gordonia malaquae NBRC 108250</name>
    <dbReference type="NCBI Taxonomy" id="1223542"/>
    <lineage>
        <taxon>Bacteria</taxon>
        <taxon>Bacillati</taxon>
        <taxon>Actinomycetota</taxon>
        <taxon>Actinomycetes</taxon>
        <taxon>Mycobacteriales</taxon>
        <taxon>Gordoniaceae</taxon>
        <taxon>Gordonia</taxon>
    </lineage>
</organism>
<comment type="caution">
    <text evidence="1">The sequence shown here is derived from an EMBL/GenBank/DDBJ whole genome shotgun (WGS) entry which is preliminary data.</text>
</comment>
<reference evidence="1 2" key="1">
    <citation type="submission" date="2013-02" db="EMBL/GenBank/DDBJ databases">
        <title>Whole genome shotgun sequence of Gordonia malaquae NBRC 108250.</title>
        <authorList>
            <person name="Yoshida I."/>
            <person name="Hosoyama A."/>
            <person name="Tsuchikane K."/>
            <person name="Ando Y."/>
            <person name="Baba S."/>
            <person name="Ohji S."/>
            <person name="Hamada M."/>
            <person name="Tamura T."/>
            <person name="Yamazoe A."/>
            <person name="Yamazaki S."/>
            <person name="Fujita N."/>
        </authorList>
    </citation>
    <scope>NUCLEOTIDE SEQUENCE [LARGE SCALE GENOMIC DNA]</scope>
    <source>
        <strain evidence="1 2">NBRC 108250</strain>
    </source>
</reference>
<gene>
    <name evidence="1" type="ORF">GM1_041_00460</name>
</gene>
<evidence type="ECO:0000313" key="1">
    <source>
        <dbReference type="EMBL" id="GAC81675.1"/>
    </source>
</evidence>
<dbReference type="STRING" id="410332.SAMN04488550_4171"/>
<dbReference type="AlphaFoldDB" id="M3UNI1"/>
<dbReference type="OrthoDB" id="9967331at2"/>
<dbReference type="RefSeq" id="WP_008381625.1">
    <property type="nucleotide sequence ID" value="NZ_BAOP01000041.1"/>
</dbReference>
<dbReference type="Proteomes" id="UP000035009">
    <property type="component" value="Unassembled WGS sequence"/>
</dbReference>
<dbReference type="EMBL" id="BAOP01000041">
    <property type="protein sequence ID" value="GAC81675.1"/>
    <property type="molecule type" value="Genomic_DNA"/>
</dbReference>
<protein>
    <recommendedName>
        <fullName evidence="3">Transposase</fullName>
    </recommendedName>
</protein>
<keyword evidence="2" id="KW-1185">Reference proteome</keyword>
<accession>M3UNI1</accession>
<evidence type="ECO:0000313" key="2">
    <source>
        <dbReference type="Proteomes" id="UP000035009"/>
    </source>
</evidence>
<sequence>MSDQMAMRTRDETRMKIARTLRREFEHQPATMRCDDTKLLLLSELVLRIAEGAA</sequence>
<evidence type="ECO:0008006" key="3">
    <source>
        <dbReference type="Google" id="ProtNLM"/>
    </source>
</evidence>
<proteinExistence type="predicted"/>